<evidence type="ECO:0000313" key="17">
    <source>
        <dbReference type="EMBL" id="GAT64085.1"/>
    </source>
</evidence>
<feature type="binding site" evidence="16">
    <location>
        <position position="90"/>
    </location>
    <ligand>
        <name>substrate</name>
    </ligand>
</feature>
<keyword evidence="10 16" id="KW-0418">Kinase</keyword>
<evidence type="ECO:0000256" key="14">
    <source>
        <dbReference type="ARBA" id="ARBA00038036"/>
    </source>
</evidence>
<evidence type="ECO:0000256" key="16">
    <source>
        <dbReference type="HAMAP-Rule" id="MF_01274"/>
    </source>
</evidence>
<dbReference type="HAMAP" id="MF_01274">
    <property type="entry name" value="Pantothen_kinase_3"/>
    <property type="match status" value="1"/>
</dbReference>
<keyword evidence="8 16" id="KW-0808">Transferase</keyword>
<keyword evidence="12 16" id="KW-0630">Potassium</keyword>
<keyword evidence="7 16" id="KW-0963">Cytoplasm</keyword>
<evidence type="ECO:0000256" key="11">
    <source>
        <dbReference type="ARBA" id="ARBA00022840"/>
    </source>
</evidence>
<dbReference type="NCBIfam" id="TIGR00671">
    <property type="entry name" value="baf"/>
    <property type="match status" value="1"/>
</dbReference>
<comment type="subunit">
    <text evidence="5 16">Homodimer.</text>
</comment>
<dbReference type="SUPFAM" id="SSF53067">
    <property type="entry name" value="Actin-like ATPase domain"/>
    <property type="match status" value="2"/>
</dbReference>
<proteinExistence type="inferred from homology"/>
<comment type="function">
    <text evidence="16">Catalyzes the phosphorylation of pantothenate (Pan), the first step in CoA biosynthesis.</text>
</comment>
<dbReference type="PANTHER" id="PTHR34265">
    <property type="entry name" value="TYPE III PANTOTHENATE KINASE"/>
    <property type="match status" value="1"/>
</dbReference>
<comment type="cofactor">
    <cofactor evidence="16">
        <name>NH4(+)</name>
        <dbReference type="ChEBI" id="CHEBI:28938"/>
    </cofactor>
    <cofactor evidence="16">
        <name>K(+)</name>
        <dbReference type="ChEBI" id="CHEBI:29103"/>
    </cofactor>
    <text evidence="16">A monovalent cation. Ammonium or potassium.</text>
</comment>
<dbReference type="GO" id="GO:0005737">
    <property type="term" value="C:cytoplasm"/>
    <property type="evidence" value="ECO:0007669"/>
    <property type="project" value="UniProtKB-SubCell"/>
</dbReference>
<evidence type="ECO:0000256" key="3">
    <source>
        <dbReference type="ARBA" id="ARBA00004496"/>
    </source>
</evidence>
<dbReference type="GO" id="GO:0015937">
    <property type="term" value="P:coenzyme A biosynthetic process"/>
    <property type="evidence" value="ECO:0007669"/>
    <property type="project" value="UniProtKB-UniRule"/>
</dbReference>
<keyword evidence="16" id="KW-0479">Metal-binding</keyword>
<dbReference type="GO" id="GO:0046872">
    <property type="term" value="F:metal ion binding"/>
    <property type="evidence" value="ECO:0007669"/>
    <property type="project" value="UniProtKB-KW"/>
</dbReference>
<keyword evidence="18" id="KW-1185">Reference proteome</keyword>
<feature type="binding site" evidence="16">
    <location>
        <position position="175"/>
    </location>
    <ligand>
        <name>substrate</name>
    </ligand>
</feature>
<dbReference type="Pfam" id="PF03309">
    <property type="entry name" value="Pan_kinase"/>
    <property type="match status" value="1"/>
</dbReference>
<evidence type="ECO:0000256" key="1">
    <source>
        <dbReference type="ARBA" id="ARBA00001206"/>
    </source>
</evidence>
<comment type="pathway">
    <text evidence="4 16">Cofactor biosynthesis; coenzyme A biosynthesis; CoA from (R)-pantothenate: step 1/5.</text>
</comment>
<comment type="catalytic activity">
    <reaction evidence="1 16">
        <text>(R)-pantothenate + ATP = (R)-4'-phosphopantothenate + ADP + H(+)</text>
        <dbReference type="Rhea" id="RHEA:16373"/>
        <dbReference type="ChEBI" id="CHEBI:10986"/>
        <dbReference type="ChEBI" id="CHEBI:15378"/>
        <dbReference type="ChEBI" id="CHEBI:29032"/>
        <dbReference type="ChEBI" id="CHEBI:30616"/>
        <dbReference type="ChEBI" id="CHEBI:456216"/>
        <dbReference type="EC" id="2.7.1.33"/>
    </reaction>
</comment>
<feature type="binding site" evidence="16">
    <location>
        <begin position="10"/>
        <end position="17"/>
    </location>
    <ligand>
        <name>ATP</name>
        <dbReference type="ChEBI" id="CHEBI:30616"/>
    </ligand>
</feature>
<protein>
    <recommendedName>
        <fullName evidence="15 16">Type III pantothenate kinase</fullName>
        <ecNumber evidence="6 16">2.7.1.33</ecNumber>
    </recommendedName>
    <alternativeName>
        <fullName evidence="16">PanK-III</fullName>
    </alternativeName>
    <alternativeName>
        <fullName evidence="16">Pantothenic acid kinase</fullName>
    </alternativeName>
</protein>
<reference evidence="18" key="2">
    <citation type="journal article" date="2017" name="Genome Announc.">
        <title>Draft genome sequence of Paludibacter jiangxiensis NM7(T), a propionate-producing fermentative bacterium.</title>
        <authorList>
            <person name="Qiu Y.-L."/>
            <person name="Tourlousse D.M."/>
            <person name="Matsuura N."/>
            <person name="Ohashi A."/>
            <person name="Sekiguchi Y."/>
        </authorList>
    </citation>
    <scope>NUCLEOTIDE SEQUENCE [LARGE SCALE GENOMIC DNA]</scope>
    <source>
        <strain evidence="18">NM7</strain>
    </source>
</reference>
<accession>A0A161LFU1</accession>
<evidence type="ECO:0000256" key="4">
    <source>
        <dbReference type="ARBA" id="ARBA00005225"/>
    </source>
</evidence>
<keyword evidence="9 16" id="KW-0547">Nucleotide-binding</keyword>
<dbReference type="STRING" id="681398.PJIAN_4630"/>
<keyword evidence="13 16" id="KW-0173">Coenzyme A biosynthesis</keyword>
<feature type="binding site" evidence="16">
    <location>
        <begin position="97"/>
        <end position="100"/>
    </location>
    <ligand>
        <name>substrate</name>
    </ligand>
</feature>
<keyword evidence="11 16" id="KW-0067">ATP-binding</keyword>
<feature type="active site" description="Proton acceptor" evidence="16">
    <location>
        <position position="99"/>
    </location>
</feature>
<name>A0A161LFU1_9BACT</name>
<comment type="cofactor">
    <cofactor evidence="2">
        <name>K(+)</name>
        <dbReference type="ChEBI" id="CHEBI:29103"/>
    </cofactor>
</comment>
<feature type="binding site" evidence="16">
    <location>
        <position position="123"/>
    </location>
    <ligand>
        <name>ATP</name>
        <dbReference type="ChEBI" id="CHEBI:30616"/>
    </ligand>
</feature>
<evidence type="ECO:0000256" key="5">
    <source>
        <dbReference type="ARBA" id="ARBA00011738"/>
    </source>
</evidence>
<dbReference type="InterPro" id="IPR043129">
    <property type="entry name" value="ATPase_NBD"/>
</dbReference>
<dbReference type="UniPathway" id="UPA00241">
    <property type="reaction ID" value="UER00352"/>
</dbReference>
<comment type="subcellular location">
    <subcellularLocation>
        <location evidence="3 16">Cytoplasm</location>
    </subcellularLocation>
</comment>
<gene>
    <name evidence="16" type="primary">coaX</name>
    <name evidence="17" type="ORF">PJIAN_4630</name>
</gene>
<evidence type="ECO:0000256" key="8">
    <source>
        <dbReference type="ARBA" id="ARBA00022679"/>
    </source>
</evidence>
<evidence type="ECO:0000313" key="18">
    <source>
        <dbReference type="Proteomes" id="UP000076586"/>
    </source>
</evidence>
<dbReference type="EMBL" id="BDCR01000004">
    <property type="protein sequence ID" value="GAT64085.1"/>
    <property type="molecule type" value="Genomic_DNA"/>
</dbReference>
<comment type="caution">
    <text evidence="17">The sequence shown here is derived from an EMBL/GenBank/DDBJ whole genome shotgun (WGS) entry which is preliminary data.</text>
</comment>
<dbReference type="AlphaFoldDB" id="A0A161LFU1"/>
<dbReference type="GO" id="GO:0005524">
    <property type="term" value="F:ATP binding"/>
    <property type="evidence" value="ECO:0007669"/>
    <property type="project" value="UniProtKB-UniRule"/>
</dbReference>
<evidence type="ECO:0000256" key="13">
    <source>
        <dbReference type="ARBA" id="ARBA00022993"/>
    </source>
</evidence>
<dbReference type="PANTHER" id="PTHR34265:SF1">
    <property type="entry name" value="TYPE III PANTOTHENATE KINASE"/>
    <property type="match status" value="1"/>
</dbReference>
<reference evidence="18" key="1">
    <citation type="submission" date="2016-04" db="EMBL/GenBank/DDBJ databases">
        <title>Draft genome sequence of Paludibacter jiangxiensis strain NM7.</title>
        <authorList>
            <person name="Qiu Y."/>
            <person name="Matsuura N."/>
            <person name="Ohashi A."/>
            <person name="Tourlousse M.D."/>
            <person name="Sekiguchi Y."/>
        </authorList>
    </citation>
    <scope>NUCLEOTIDE SEQUENCE [LARGE SCALE GENOMIC DNA]</scope>
    <source>
        <strain evidence="18">NM7</strain>
    </source>
</reference>
<feature type="binding site" evidence="16">
    <location>
        <position position="120"/>
    </location>
    <ligand>
        <name>K(+)</name>
        <dbReference type="ChEBI" id="CHEBI:29103"/>
    </ligand>
</feature>
<evidence type="ECO:0000256" key="10">
    <source>
        <dbReference type="ARBA" id="ARBA00022777"/>
    </source>
</evidence>
<dbReference type="CDD" id="cd24015">
    <property type="entry name" value="ASKHA_NBD_PanK-III"/>
    <property type="match status" value="1"/>
</dbReference>
<evidence type="ECO:0000256" key="15">
    <source>
        <dbReference type="ARBA" id="ARBA00040883"/>
    </source>
</evidence>
<evidence type="ECO:0000256" key="7">
    <source>
        <dbReference type="ARBA" id="ARBA00022490"/>
    </source>
</evidence>
<evidence type="ECO:0000256" key="2">
    <source>
        <dbReference type="ARBA" id="ARBA00001958"/>
    </source>
</evidence>
<dbReference type="EC" id="2.7.1.33" evidence="6 16"/>
<dbReference type="InterPro" id="IPR004619">
    <property type="entry name" value="Type_III_PanK"/>
</dbReference>
<dbReference type="Proteomes" id="UP000076586">
    <property type="component" value="Unassembled WGS sequence"/>
</dbReference>
<organism evidence="17 18">
    <name type="scientific">Paludibacter jiangxiensis</name>
    <dbReference type="NCBI Taxonomy" id="681398"/>
    <lineage>
        <taxon>Bacteria</taxon>
        <taxon>Pseudomonadati</taxon>
        <taxon>Bacteroidota</taxon>
        <taxon>Bacteroidia</taxon>
        <taxon>Bacteroidales</taxon>
        <taxon>Paludibacteraceae</taxon>
        <taxon>Paludibacter</taxon>
    </lineage>
</organism>
<dbReference type="GO" id="GO:0004594">
    <property type="term" value="F:pantothenate kinase activity"/>
    <property type="evidence" value="ECO:0007669"/>
    <property type="project" value="UniProtKB-UniRule"/>
</dbReference>
<evidence type="ECO:0000256" key="12">
    <source>
        <dbReference type="ARBA" id="ARBA00022958"/>
    </source>
</evidence>
<evidence type="ECO:0000256" key="9">
    <source>
        <dbReference type="ARBA" id="ARBA00022741"/>
    </source>
</evidence>
<evidence type="ECO:0000256" key="6">
    <source>
        <dbReference type="ARBA" id="ARBA00012102"/>
    </source>
</evidence>
<sequence>MQKSMNLIIDHGNSAVKIAIFEQDRLLVVERYPLLTATIVADFMSRFPVKAIILCSVISIDLHTKQYLQNLPVYFTELTHHTPLPIKNEYETPDTLGKDRIAAAVGANWLLPNANLLIIDAGTAITYDLVSSENTFLGGTISPGAQIRFRALHEFTGKLPLAEEKSTDLLIGKNTIDAITVGVMQGIEFEIEGYITLFMQKYPNLSVFLTGRGSIPFVAKLKNPIFVELNLVLIGLNRILTYNVQL</sequence>
<dbReference type="Gene3D" id="3.30.420.40">
    <property type="match status" value="1"/>
</dbReference>
<comment type="similarity">
    <text evidence="14 16">Belongs to the type III pantothenate kinase family.</text>
</comment>